<accession>A0A2G8SP93</accession>
<dbReference type="AlphaFoldDB" id="A0A2G8SP93"/>
<dbReference type="STRING" id="1077348.A0A2G8SP93"/>
<proteinExistence type="predicted"/>
<organism evidence="1 2">
    <name type="scientific">Ganoderma sinense ZZ0214-1</name>
    <dbReference type="NCBI Taxonomy" id="1077348"/>
    <lineage>
        <taxon>Eukaryota</taxon>
        <taxon>Fungi</taxon>
        <taxon>Dikarya</taxon>
        <taxon>Basidiomycota</taxon>
        <taxon>Agaricomycotina</taxon>
        <taxon>Agaricomycetes</taxon>
        <taxon>Polyporales</taxon>
        <taxon>Polyporaceae</taxon>
        <taxon>Ganoderma</taxon>
    </lineage>
</organism>
<sequence>MFGEEVTAEWRSIYLINRGAETSVSVPPRIPMNRSASTPFRLARGLVEELQRHADVPLLPHSIRSGAVLQFPWKGSPPATLQFSVKVGDRRNWFSGDSDMQHCIVEVRLGCCSDGIEPSPGRPAPVTGSGKHWANVRLALGPDSPFDSRKVETEGVAPSHDCSEDHVSNWLVNPKMFTMLVMGKVVEMELSLTPCRMNPDVTLDLSKKLGGGGDGIGLRAEAEGALPPFTMF</sequence>
<evidence type="ECO:0000313" key="2">
    <source>
        <dbReference type="Proteomes" id="UP000230002"/>
    </source>
</evidence>
<reference evidence="1 2" key="1">
    <citation type="journal article" date="2015" name="Sci. Rep.">
        <title>Chromosome-level genome map provides insights into diverse defense mechanisms in the medicinal fungus Ganoderma sinense.</title>
        <authorList>
            <person name="Zhu Y."/>
            <person name="Xu J."/>
            <person name="Sun C."/>
            <person name="Zhou S."/>
            <person name="Xu H."/>
            <person name="Nelson D.R."/>
            <person name="Qian J."/>
            <person name="Song J."/>
            <person name="Luo H."/>
            <person name="Xiang L."/>
            <person name="Li Y."/>
            <person name="Xu Z."/>
            <person name="Ji A."/>
            <person name="Wang L."/>
            <person name="Lu S."/>
            <person name="Hayward A."/>
            <person name="Sun W."/>
            <person name="Li X."/>
            <person name="Schwartz D.C."/>
            <person name="Wang Y."/>
            <person name="Chen S."/>
        </authorList>
    </citation>
    <scope>NUCLEOTIDE SEQUENCE [LARGE SCALE GENOMIC DNA]</scope>
    <source>
        <strain evidence="1 2">ZZ0214-1</strain>
    </source>
</reference>
<keyword evidence="2" id="KW-1185">Reference proteome</keyword>
<comment type="caution">
    <text evidence="1">The sequence shown here is derived from an EMBL/GenBank/DDBJ whole genome shotgun (WGS) entry which is preliminary data.</text>
</comment>
<evidence type="ECO:0000313" key="1">
    <source>
        <dbReference type="EMBL" id="PIL35543.1"/>
    </source>
</evidence>
<protein>
    <submittedName>
        <fullName evidence="1">Uncharacterized protein</fullName>
    </submittedName>
</protein>
<dbReference type="Proteomes" id="UP000230002">
    <property type="component" value="Unassembled WGS sequence"/>
</dbReference>
<name>A0A2G8SP93_9APHY</name>
<dbReference type="EMBL" id="AYKW01000003">
    <property type="protein sequence ID" value="PIL35543.1"/>
    <property type="molecule type" value="Genomic_DNA"/>
</dbReference>
<gene>
    <name evidence="1" type="ORF">GSI_02271</name>
</gene>